<keyword evidence="6" id="KW-1185">Reference proteome</keyword>
<gene>
    <name evidence="5" type="ORF">JCM9140_416</name>
</gene>
<organism evidence="5 6">
    <name type="scientific">Halalkalibacter wakoensis JCM 9140</name>
    <dbReference type="NCBI Taxonomy" id="1236970"/>
    <lineage>
        <taxon>Bacteria</taxon>
        <taxon>Bacillati</taxon>
        <taxon>Bacillota</taxon>
        <taxon>Bacilli</taxon>
        <taxon>Bacillales</taxon>
        <taxon>Bacillaceae</taxon>
        <taxon>Halalkalibacter</taxon>
    </lineage>
</organism>
<evidence type="ECO:0000313" key="6">
    <source>
        <dbReference type="Proteomes" id="UP000018890"/>
    </source>
</evidence>
<keyword evidence="2" id="KW-0472">Membrane</keyword>
<keyword evidence="2" id="KW-0812">Transmembrane</keyword>
<dbReference type="Pfam" id="PF14257">
    <property type="entry name" value="DUF4349"/>
    <property type="match status" value="1"/>
</dbReference>
<feature type="coiled-coil region" evidence="1">
    <location>
        <begin position="181"/>
        <end position="208"/>
    </location>
</feature>
<protein>
    <recommendedName>
        <fullName evidence="4">DUF4349 domain-containing protein</fullName>
    </recommendedName>
</protein>
<evidence type="ECO:0000256" key="3">
    <source>
        <dbReference type="SAM" id="SignalP"/>
    </source>
</evidence>
<keyword evidence="2" id="KW-1133">Transmembrane helix</keyword>
<name>W4PYE5_9BACI</name>
<dbReference type="STRING" id="1236970.JCM9140_416"/>
<keyword evidence="3" id="KW-0732">Signal</keyword>
<feature type="signal peptide" evidence="3">
    <location>
        <begin position="1"/>
        <end position="26"/>
    </location>
</feature>
<proteinExistence type="predicted"/>
<feature type="domain" description="DUF4349" evidence="4">
    <location>
        <begin position="64"/>
        <end position="277"/>
    </location>
</feature>
<dbReference type="InterPro" id="IPR025645">
    <property type="entry name" value="DUF4349"/>
</dbReference>
<dbReference type="RefSeq" id="WP_052001995.1">
    <property type="nucleotide sequence ID" value="NZ_BAUT01000002.1"/>
</dbReference>
<dbReference type="Proteomes" id="UP000018890">
    <property type="component" value="Unassembled WGS sequence"/>
</dbReference>
<dbReference type="AlphaFoldDB" id="W4PYE5"/>
<feature type="chain" id="PRO_5004846771" description="DUF4349 domain-containing protein" evidence="3">
    <location>
        <begin position="27"/>
        <end position="296"/>
    </location>
</feature>
<sequence>MRKRKGWFALIFIVFVFCGCSNQNEANEFYSHDGAIVAESADVAVEGEVETSFTGIQGVADNDRMVAYQSYVTIETQNYRMLHDKIEARALELGGYLIESHQSEFEEGTLVGTIVLRIPEQAFQSFVNFVKETDGKVVEHSTHGTDVTEEYVDIEARLKAKKVVEQRLLTFMEQADDTENLLKISTELAKVQEEMEQLIGRKNVLKNQVALSTITISIQEVSVGTSSIQNESLQTWERSKKLFIDTINTCLFFFSSFVVFLIGLSPVFIPVFLVIFFLILYKKKKKGGSIDFKGKK</sequence>
<dbReference type="PROSITE" id="PS51257">
    <property type="entry name" value="PROKAR_LIPOPROTEIN"/>
    <property type="match status" value="1"/>
</dbReference>
<evidence type="ECO:0000256" key="2">
    <source>
        <dbReference type="SAM" id="Phobius"/>
    </source>
</evidence>
<evidence type="ECO:0000259" key="4">
    <source>
        <dbReference type="Pfam" id="PF14257"/>
    </source>
</evidence>
<reference evidence="5" key="1">
    <citation type="journal article" date="2014" name="Genome Announc.">
        <title>Draft Genome Sequences of Three Alkaliphilic Bacillus Strains, Bacillus wakoensis JCM 9140T, Bacillus akibai JCM 9157T, and Bacillus hemicellulosilyticus JCM 9152T.</title>
        <authorList>
            <person name="Yuki M."/>
            <person name="Oshima K."/>
            <person name="Suda W."/>
            <person name="Oshida Y."/>
            <person name="Kitamura K."/>
            <person name="Iida T."/>
            <person name="Hattori M."/>
            <person name="Ohkuma M."/>
        </authorList>
    </citation>
    <scope>NUCLEOTIDE SEQUENCE [LARGE SCALE GENOMIC DNA]</scope>
    <source>
        <strain evidence="5">JCM 9140</strain>
    </source>
</reference>
<keyword evidence="1" id="KW-0175">Coiled coil</keyword>
<accession>W4PYE5</accession>
<evidence type="ECO:0000256" key="1">
    <source>
        <dbReference type="SAM" id="Coils"/>
    </source>
</evidence>
<feature type="transmembrane region" description="Helical" evidence="2">
    <location>
        <begin position="251"/>
        <end position="281"/>
    </location>
</feature>
<dbReference type="EMBL" id="BAUT01000002">
    <property type="protein sequence ID" value="GAE24483.1"/>
    <property type="molecule type" value="Genomic_DNA"/>
</dbReference>
<comment type="caution">
    <text evidence="5">The sequence shown here is derived from an EMBL/GenBank/DDBJ whole genome shotgun (WGS) entry which is preliminary data.</text>
</comment>
<evidence type="ECO:0000313" key="5">
    <source>
        <dbReference type="EMBL" id="GAE24483.1"/>
    </source>
</evidence>